<accession>A0A0E9PDM9</accession>
<name>A0A0E9PDM9_ANGAN</name>
<dbReference type="EMBL" id="GBXM01106200">
    <property type="protein sequence ID" value="JAH02377.1"/>
    <property type="molecule type" value="Transcribed_RNA"/>
</dbReference>
<reference evidence="1" key="2">
    <citation type="journal article" date="2015" name="Fish Shellfish Immunol.">
        <title>Early steps in the European eel (Anguilla anguilla)-Vibrio vulnificus interaction in the gills: Role of the RtxA13 toxin.</title>
        <authorList>
            <person name="Callol A."/>
            <person name="Pajuelo D."/>
            <person name="Ebbesson L."/>
            <person name="Teles M."/>
            <person name="MacKenzie S."/>
            <person name="Amaro C."/>
        </authorList>
    </citation>
    <scope>NUCLEOTIDE SEQUENCE</scope>
</reference>
<protein>
    <submittedName>
        <fullName evidence="1">Uncharacterized protein</fullName>
    </submittedName>
</protein>
<reference evidence="1" key="1">
    <citation type="submission" date="2014-11" db="EMBL/GenBank/DDBJ databases">
        <authorList>
            <person name="Amaro Gonzalez C."/>
        </authorList>
    </citation>
    <scope>NUCLEOTIDE SEQUENCE</scope>
</reference>
<proteinExistence type="predicted"/>
<evidence type="ECO:0000313" key="1">
    <source>
        <dbReference type="EMBL" id="JAH02377.1"/>
    </source>
</evidence>
<sequence length="44" mass="5214">MTSINQSNFICIAYFTAVDTIRFTDIITYWSEMMQYVIILLSQK</sequence>
<organism evidence="1">
    <name type="scientific">Anguilla anguilla</name>
    <name type="common">European freshwater eel</name>
    <name type="synonym">Muraena anguilla</name>
    <dbReference type="NCBI Taxonomy" id="7936"/>
    <lineage>
        <taxon>Eukaryota</taxon>
        <taxon>Metazoa</taxon>
        <taxon>Chordata</taxon>
        <taxon>Craniata</taxon>
        <taxon>Vertebrata</taxon>
        <taxon>Euteleostomi</taxon>
        <taxon>Actinopterygii</taxon>
        <taxon>Neopterygii</taxon>
        <taxon>Teleostei</taxon>
        <taxon>Anguilliformes</taxon>
        <taxon>Anguillidae</taxon>
        <taxon>Anguilla</taxon>
    </lineage>
</organism>
<dbReference type="AlphaFoldDB" id="A0A0E9PDM9"/>